<evidence type="ECO:0000259" key="8">
    <source>
        <dbReference type="PROSITE" id="PS51294"/>
    </source>
</evidence>
<feature type="domain" description="HTH myb-type" evidence="8">
    <location>
        <begin position="62"/>
        <end position="116"/>
    </location>
</feature>
<evidence type="ECO:0000256" key="6">
    <source>
        <dbReference type="ARBA" id="ARBA00023242"/>
    </source>
</evidence>
<evidence type="ECO:0000256" key="2">
    <source>
        <dbReference type="ARBA" id="ARBA00022737"/>
    </source>
</evidence>
<dbReference type="GO" id="GO:0005634">
    <property type="term" value="C:nucleus"/>
    <property type="evidence" value="ECO:0007669"/>
    <property type="project" value="UniProtKB-SubCell"/>
</dbReference>
<comment type="subcellular location">
    <subcellularLocation>
        <location evidence="1">Nucleus</location>
    </subcellularLocation>
</comment>
<comment type="caution">
    <text evidence="9">The sequence shown here is derived from an EMBL/GenBank/DDBJ whole genome shotgun (WGS) entry which is preliminary data.</text>
</comment>
<dbReference type="PROSITE" id="PS50090">
    <property type="entry name" value="MYB_LIKE"/>
    <property type="match status" value="2"/>
</dbReference>
<dbReference type="InterPro" id="IPR001005">
    <property type="entry name" value="SANT/Myb"/>
</dbReference>
<protein>
    <submittedName>
        <fullName evidence="9">Uncharacterized protein</fullName>
    </submittedName>
</protein>
<feature type="domain" description="Myb-like" evidence="7">
    <location>
        <begin position="9"/>
        <end position="61"/>
    </location>
</feature>
<evidence type="ECO:0000259" key="7">
    <source>
        <dbReference type="PROSITE" id="PS50090"/>
    </source>
</evidence>
<keyword evidence="2" id="KW-0677">Repeat</keyword>
<name>A0A9D4UTF2_ADICA</name>
<evidence type="ECO:0000313" key="10">
    <source>
        <dbReference type="Proteomes" id="UP000886520"/>
    </source>
</evidence>
<dbReference type="PROSITE" id="PS51294">
    <property type="entry name" value="HTH_MYB"/>
    <property type="match status" value="2"/>
</dbReference>
<dbReference type="InterPro" id="IPR009057">
    <property type="entry name" value="Homeodomain-like_sf"/>
</dbReference>
<keyword evidence="10" id="KW-1185">Reference proteome</keyword>
<dbReference type="PANTHER" id="PTHR47994:SF5">
    <property type="entry name" value="F14D16.11-RELATED"/>
    <property type="match status" value="1"/>
</dbReference>
<keyword evidence="3" id="KW-0805">Transcription regulation</keyword>
<dbReference type="SUPFAM" id="SSF46689">
    <property type="entry name" value="Homeodomain-like"/>
    <property type="match status" value="1"/>
</dbReference>
<accession>A0A9D4UTF2</accession>
<dbReference type="FunFam" id="1.10.10.60:FF:000001">
    <property type="entry name" value="MYB-related transcription factor"/>
    <property type="match status" value="1"/>
</dbReference>
<dbReference type="GO" id="GO:0000976">
    <property type="term" value="F:transcription cis-regulatory region binding"/>
    <property type="evidence" value="ECO:0007669"/>
    <property type="project" value="UniProtKB-ARBA"/>
</dbReference>
<dbReference type="CDD" id="cd00167">
    <property type="entry name" value="SANT"/>
    <property type="match status" value="2"/>
</dbReference>
<evidence type="ECO:0000256" key="4">
    <source>
        <dbReference type="ARBA" id="ARBA00023125"/>
    </source>
</evidence>
<feature type="domain" description="Myb-like" evidence="7">
    <location>
        <begin position="62"/>
        <end position="112"/>
    </location>
</feature>
<dbReference type="InterPro" id="IPR015495">
    <property type="entry name" value="Myb_TF_plants"/>
</dbReference>
<reference evidence="9" key="1">
    <citation type="submission" date="2021-01" db="EMBL/GenBank/DDBJ databases">
        <title>Adiantum capillus-veneris genome.</title>
        <authorList>
            <person name="Fang Y."/>
            <person name="Liao Q."/>
        </authorList>
    </citation>
    <scope>NUCLEOTIDE SEQUENCE</scope>
    <source>
        <strain evidence="9">H3</strain>
        <tissue evidence="9">Leaf</tissue>
    </source>
</reference>
<organism evidence="9 10">
    <name type="scientific">Adiantum capillus-veneris</name>
    <name type="common">Maidenhair fern</name>
    <dbReference type="NCBI Taxonomy" id="13818"/>
    <lineage>
        <taxon>Eukaryota</taxon>
        <taxon>Viridiplantae</taxon>
        <taxon>Streptophyta</taxon>
        <taxon>Embryophyta</taxon>
        <taxon>Tracheophyta</taxon>
        <taxon>Polypodiopsida</taxon>
        <taxon>Polypodiidae</taxon>
        <taxon>Polypodiales</taxon>
        <taxon>Pteridineae</taxon>
        <taxon>Pteridaceae</taxon>
        <taxon>Vittarioideae</taxon>
        <taxon>Adiantum</taxon>
    </lineage>
</organism>
<evidence type="ECO:0000256" key="5">
    <source>
        <dbReference type="ARBA" id="ARBA00023163"/>
    </source>
</evidence>
<evidence type="ECO:0000256" key="1">
    <source>
        <dbReference type="ARBA" id="ARBA00004123"/>
    </source>
</evidence>
<dbReference type="OrthoDB" id="2143914at2759"/>
<dbReference type="SMART" id="SM00717">
    <property type="entry name" value="SANT"/>
    <property type="match status" value="2"/>
</dbReference>
<keyword evidence="4" id="KW-0238">DNA-binding</keyword>
<dbReference type="AlphaFoldDB" id="A0A9D4UTF2"/>
<dbReference type="Proteomes" id="UP000886520">
    <property type="component" value="Chromosome 11"/>
</dbReference>
<dbReference type="Gene3D" id="1.10.10.60">
    <property type="entry name" value="Homeodomain-like"/>
    <property type="match status" value="2"/>
</dbReference>
<sequence length="481" mass="52824">MGRAPCCEKVGLNRGPWTREEDVRLIEYIQNHGGGCWRTLPKAAGLLRCGKSCRLRWINYLRPDLKRGNISEEEDKLIIKLHSMLGNRWSLIAGRLPGRTDNEIKNYWNTHLKKKLRNMGIDPQTHAPLVDTATKPGALVKKRLPTITNQPHAALITSTNHLSTSLTTPANHLSRRSNHQLNQNFKAKPLDVLPSAPLHLLRAMPLISESSSSPSFTSLLAPSLSSAKAVHTPLPSSSLSSLSVTTHFAGADCCCNSHSPFSLPSTSPILECHPQFLPMLALSHPKPYDTLSSHLYTSVARYDQSTSCFPWSAPSSISLVGAAPSASSSFSSASSSASSCAYPLSRATDGPSTYHGNINHSTCYGDLEDVKDVELNTKDNGNVQHKFVEHRRSTDIGVDPNVDDEKDEASLMKDCDLSLMESELMWDMEMIHCFQEVCTPTTSSMPTCSSSNCNLWSHDVISCCYNASPLNQTWINASHDQ</sequence>
<dbReference type="InterPro" id="IPR017930">
    <property type="entry name" value="Myb_dom"/>
</dbReference>
<keyword evidence="5" id="KW-0804">Transcription</keyword>
<dbReference type="PANTHER" id="PTHR47994">
    <property type="entry name" value="F14D16.11-RELATED"/>
    <property type="match status" value="1"/>
</dbReference>
<dbReference type="EMBL" id="JABFUD020000011">
    <property type="protein sequence ID" value="KAI5073517.1"/>
    <property type="molecule type" value="Genomic_DNA"/>
</dbReference>
<dbReference type="Pfam" id="PF00249">
    <property type="entry name" value="Myb_DNA-binding"/>
    <property type="match status" value="2"/>
</dbReference>
<keyword evidence="6" id="KW-0539">Nucleus</keyword>
<dbReference type="FunFam" id="1.10.10.60:FF:000394">
    <property type="entry name" value="MYB transcription factor"/>
    <property type="match status" value="1"/>
</dbReference>
<evidence type="ECO:0000313" key="9">
    <source>
        <dbReference type="EMBL" id="KAI5073517.1"/>
    </source>
</evidence>
<dbReference type="GO" id="GO:0051707">
    <property type="term" value="P:response to other organism"/>
    <property type="evidence" value="ECO:0007669"/>
    <property type="project" value="UniProtKB-ARBA"/>
</dbReference>
<evidence type="ECO:0000256" key="3">
    <source>
        <dbReference type="ARBA" id="ARBA00023015"/>
    </source>
</evidence>
<proteinExistence type="predicted"/>
<feature type="domain" description="HTH myb-type" evidence="8">
    <location>
        <begin position="9"/>
        <end position="61"/>
    </location>
</feature>
<gene>
    <name evidence="9" type="ORF">GOP47_0011530</name>
</gene>